<organism evidence="7 8">
    <name type="scientific">Xylanibacter brevis</name>
    <dbReference type="NCBI Taxonomy" id="83231"/>
    <lineage>
        <taxon>Bacteria</taxon>
        <taxon>Pseudomonadati</taxon>
        <taxon>Bacteroidota</taxon>
        <taxon>Bacteroidia</taxon>
        <taxon>Bacteroidales</taxon>
        <taxon>Prevotellaceae</taxon>
        <taxon>Xylanibacter</taxon>
    </lineage>
</organism>
<dbReference type="Gene3D" id="3.40.630.40">
    <property type="entry name" value="Zn-dependent exopeptidases"/>
    <property type="match status" value="1"/>
</dbReference>
<dbReference type="EMBL" id="JADYTN010000006">
    <property type="protein sequence ID" value="MCF2563258.1"/>
    <property type="molecule type" value="Genomic_DNA"/>
</dbReference>
<dbReference type="PANTHER" id="PTHR30404:SF0">
    <property type="entry name" value="N-ACETYLMURAMOYL-L-ALANINE AMIDASE AMIC"/>
    <property type="match status" value="1"/>
</dbReference>
<evidence type="ECO:0000313" key="8">
    <source>
        <dbReference type="Proteomes" id="UP001200470"/>
    </source>
</evidence>
<dbReference type="Proteomes" id="UP001200470">
    <property type="component" value="Unassembled WGS sequence"/>
</dbReference>
<sequence>MCKKNILYLLLLMVATALQAAAKDRFTLVIDPGHGGHDAGAVGSFSKEKNTNLNVALAFGKYVENNCPDVRVIYTRKTDIFIPLHTRADIANRNKADLFISIHTNSLPGGRIARGLETYTLGMHRANDNLEVAKRENSVILVEKDYKQRYQGFDPRSSESYIMFELIQDKNMEKSVELARAVQRHTCASANRPNKGVKQAGFLVLRETSMPSCLIELGFISTADEERFLNSKDGIDKLGFGIYQAFLDFKKKSDAATQPSYQIQEPEKVNVPTIATPSQKQQAPKTKNDKTDNKPLANNIPQAKPKTDNKTQKNQVLQELANARAGRTTVDDNNKKPSTDVDSILMADPTRNNQTGKDSPQQGEPIMPASKPTPKAEVKPVEKPVHKTEVRHGKTIVTPTPKAEQNAETAAKPVQKTEAEPVKTAEKPTPKAVERSTSTIATPQQTSGQPIFKVQILASSARQNPNSPMLKDLENVDYYEENGMFKYTVGASTDYQEIYQLRKSLSERFPEAFIIAFKDGRRANVQQAIQEYRRNKNKK</sequence>
<feature type="compositionally biased region" description="Basic and acidic residues" evidence="4">
    <location>
        <begin position="374"/>
        <end position="392"/>
    </location>
</feature>
<feature type="chain" id="PRO_5045763050" description="N-acetylmuramoyl-L-alanine amidase" evidence="5">
    <location>
        <begin position="21"/>
        <end position="539"/>
    </location>
</feature>
<feature type="compositionally biased region" description="Polar residues" evidence="4">
    <location>
        <begin position="350"/>
        <end position="362"/>
    </location>
</feature>
<gene>
    <name evidence="7" type="ORF">I6E12_03915</name>
</gene>
<feature type="compositionally biased region" description="Polar residues" evidence="4">
    <location>
        <begin position="435"/>
        <end position="447"/>
    </location>
</feature>
<accession>A0ABS9CDS4</accession>
<dbReference type="InterPro" id="IPR050695">
    <property type="entry name" value="N-acetylmuramoyl_amidase_3"/>
</dbReference>
<dbReference type="InterPro" id="IPR002508">
    <property type="entry name" value="MurNAc-LAA_cat"/>
</dbReference>
<proteinExistence type="predicted"/>
<evidence type="ECO:0000259" key="6">
    <source>
        <dbReference type="SMART" id="SM00646"/>
    </source>
</evidence>
<name>A0ABS9CDS4_9BACT</name>
<dbReference type="CDD" id="cd02696">
    <property type="entry name" value="MurNAc-LAA"/>
    <property type="match status" value="1"/>
</dbReference>
<dbReference type="PANTHER" id="PTHR30404">
    <property type="entry name" value="N-ACETYLMURAMOYL-L-ALANINE AMIDASE"/>
    <property type="match status" value="1"/>
</dbReference>
<evidence type="ECO:0000313" key="7">
    <source>
        <dbReference type="EMBL" id="MCF2563258.1"/>
    </source>
</evidence>
<evidence type="ECO:0000256" key="3">
    <source>
        <dbReference type="ARBA" id="ARBA00022801"/>
    </source>
</evidence>
<feature type="compositionally biased region" description="Polar residues" evidence="4">
    <location>
        <begin position="273"/>
        <end position="285"/>
    </location>
</feature>
<comment type="catalytic activity">
    <reaction evidence="1">
        <text>Hydrolyzes the link between N-acetylmuramoyl residues and L-amino acid residues in certain cell-wall glycopeptides.</text>
        <dbReference type="EC" id="3.5.1.28"/>
    </reaction>
</comment>
<feature type="region of interest" description="Disordered" evidence="4">
    <location>
        <begin position="258"/>
        <end position="447"/>
    </location>
</feature>
<evidence type="ECO:0000256" key="1">
    <source>
        <dbReference type="ARBA" id="ARBA00001561"/>
    </source>
</evidence>
<feature type="compositionally biased region" description="Basic and acidic residues" evidence="4">
    <location>
        <begin position="415"/>
        <end position="434"/>
    </location>
</feature>
<dbReference type="SMART" id="SM00646">
    <property type="entry name" value="Ami_3"/>
    <property type="match status" value="1"/>
</dbReference>
<evidence type="ECO:0000256" key="5">
    <source>
        <dbReference type="SAM" id="SignalP"/>
    </source>
</evidence>
<keyword evidence="5" id="KW-0732">Signal</keyword>
<evidence type="ECO:0000256" key="2">
    <source>
        <dbReference type="ARBA" id="ARBA00011901"/>
    </source>
</evidence>
<keyword evidence="8" id="KW-1185">Reference proteome</keyword>
<dbReference type="SUPFAM" id="SSF53187">
    <property type="entry name" value="Zn-dependent exopeptidases"/>
    <property type="match status" value="1"/>
</dbReference>
<dbReference type="EC" id="3.5.1.28" evidence="2"/>
<evidence type="ECO:0000256" key="4">
    <source>
        <dbReference type="SAM" id="MobiDB-lite"/>
    </source>
</evidence>
<feature type="compositionally biased region" description="Basic and acidic residues" evidence="4">
    <location>
        <begin position="329"/>
        <end position="339"/>
    </location>
</feature>
<comment type="caution">
    <text evidence="7">The sequence shown here is derived from an EMBL/GenBank/DDBJ whole genome shotgun (WGS) entry which is preliminary data.</text>
</comment>
<protein>
    <recommendedName>
        <fullName evidence="2">N-acetylmuramoyl-L-alanine amidase</fullName>
        <ecNumber evidence="2">3.5.1.28</ecNumber>
    </recommendedName>
</protein>
<reference evidence="7 8" key="1">
    <citation type="submission" date="2020-12" db="EMBL/GenBank/DDBJ databases">
        <title>Whole genome sequences of gut porcine anaerobes.</title>
        <authorList>
            <person name="Kubasova T."/>
            <person name="Jahodarova E."/>
            <person name="Rychlik I."/>
        </authorList>
    </citation>
    <scope>NUCLEOTIDE SEQUENCE [LARGE SCALE GENOMIC DNA]</scope>
    <source>
        <strain evidence="7 8">An925</strain>
    </source>
</reference>
<keyword evidence="3" id="KW-0378">Hydrolase</keyword>
<dbReference type="Pfam" id="PF01520">
    <property type="entry name" value="Amidase_3"/>
    <property type="match status" value="1"/>
</dbReference>
<feature type="signal peptide" evidence="5">
    <location>
        <begin position="1"/>
        <end position="20"/>
    </location>
</feature>
<feature type="domain" description="MurNAc-LAA" evidence="6">
    <location>
        <begin position="88"/>
        <end position="247"/>
    </location>
</feature>